<protein>
    <submittedName>
        <fullName evidence="1">Uncharacterized protein</fullName>
    </submittedName>
</protein>
<evidence type="ECO:0000313" key="2">
    <source>
        <dbReference type="Proteomes" id="UP000693972"/>
    </source>
</evidence>
<dbReference type="RefSeq" id="WP_257894674.1">
    <property type="nucleotide sequence ID" value="NZ_JAIMBW010000001.1"/>
</dbReference>
<organism evidence="1">
    <name type="scientific">Gymnodinialimonas phycosphaerae</name>
    <dbReference type="NCBI Taxonomy" id="2841589"/>
    <lineage>
        <taxon>Bacteria</taxon>
        <taxon>Pseudomonadati</taxon>
        <taxon>Pseudomonadota</taxon>
        <taxon>Alphaproteobacteria</taxon>
        <taxon>Rhodobacterales</taxon>
        <taxon>Paracoccaceae</taxon>
        <taxon>Gymnodinialimonas</taxon>
    </lineage>
</organism>
<gene>
    <name evidence="1" type="ORF">KUL25_20880</name>
</gene>
<sequence length="203" mass="22334">MTLRNRVLPTGDITADPARGTLTGNRGILVAPDGRMMNRQWAGKAWITCVLEFRGRKRPVAQPHTWTELFFLDEAVALSAGHRPCAYCRRADYTAYRDRFPRATKAPQMDTVLHAERLNGRKKRLHAVHMDDLPDGAFIDHSAAPHLVWGDSLLRYGPGGYGPAIPRPTGPTQALTPPATLAVLSKGYRPMLHPSASVPLTAP</sequence>
<name>A0A975TUS3_9RHOB</name>
<dbReference type="AlphaFoldDB" id="A0A975TUS3"/>
<reference evidence="1 2" key="1">
    <citation type="submission" date="2021-07" db="EMBL/GenBank/DDBJ databases">
        <title>Karlodiniumbacter phycospheric gen. nov., sp. nov., a phycosphere bacterium isolated from karlodinium veneficum.</title>
        <authorList>
            <person name="Peng Y."/>
            <person name="Jiang L."/>
            <person name="Lee J."/>
        </authorList>
    </citation>
    <scope>NUCLEOTIDE SEQUENCE</scope>
    <source>
        <strain evidence="1 2">N5</strain>
    </source>
</reference>
<accession>A0A975TUS3</accession>
<dbReference type="Proteomes" id="UP000693972">
    <property type="component" value="Unassembled WGS sequence"/>
</dbReference>
<evidence type="ECO:0000313" key="1">
    <source>
        <dbReference type="EMBL" id="QXL87825.1"/>
    </source>
</evidence>
<keyword evidence="2" id="KW-1185">Reference proteome</keyword>
<proteinExistence type="predicted"/>
<dbReference type="EMBL" id="CP078073">
    <property type="protein sequence ID" value="QXL87825.1"/>
    <property type="molecule type" value="Genomic_DNA"/>
</dbReference>
<dbReference type="EMBL" id="JAIMBW010000001">
    <property type="protein sequence ID" value="MBY4895225.1"/>
    <property type="molecule type" value="Genomic_DNA"/>
</dbReference>